<keyword evidence="2 8" id="KW-0963">Cytoplasm</keyword>
<dbReference type="InterPro" id="IPR020615">
    <property type="entry name" value="Thiolase_acyl_enz_int_AS"/>
</dbReference>
<gene>
    <name evidence="8 14" type="primary">fadA</name>
    <name evidence="14" type="ORF">EpCFBP13511_21345</name>
    <name evidence="13" type="ORF">IFT93_18565</name>
</gene>
<comment type="function">
    <text evidence="8">Catalyzes the final step of fatty acid oxidation in which acetyl-CoA is released and the CoA ester of a fatty acid two carbons shorter is formed.</text>
</comment>
<sequence length="387" mass="40988">MEKVVIVDAIRTPMGRSKGGAFRHVRAEDLSAYLMRSLLSRNPALNAAALDDIYWGCVQQTLEQGFNIARNAALLAEIPHSVPATTVNRLCGSSMQALHDAARAIMVGDARSCLIGGVEHMGHVPMNHGVDFHPGLSRSVAKAAGMMGLTAEMLAKIHGISREMQDQFAARSHQRAWAATEAGHFTREIVPVSGHDADGVLKRYDTDEVIRPDTTVESLAALRPAFDPVRGTVTAGTSSALSDGAAAMLVMSESLAQELGLTPRARIRAMAIVGCDPSIMGYGPVPASQLALKRAGLTVSDIGVFELNEAFAAQTLPCIKDLGLMEKLDEKVNLNGGAIALGHPLGCSGARISTTLLNLMERKDAQFGLATMCIGLGQGIATVFERV</sequence>
<evidence type="ECO:0000256" key="4">
    <source>
        <dbReference type="ARBA" id="ARBA00022832"/>
    </source>
</evidence>
<evidence type="ECO:0000256" key="2">
    <source>
        <dbReference type="ARBA" id="ARBA00022490"/>
    </source>
</evidence>
<dbReference type="GO" id="GO:0010124">
    <property type="term" value="P:phenylacetate catabolic process"/>
    <property type="evidence" value="ECO:0007669"/>
    <property type="project" value="TreeGrafter"/>
</dbReference>
<comment type="subunit">
    <text evidence="8">Heterotetramer of two alpha chains (FadB) and two beta chains (FadA).</text>
</comment>
<dbReference type="NCBIfam" id="NF006510">
    <property type="entry name" value="PRK08947.1"/>
    <property type="match status" value="1"/>
</dbReference>
<dbReference type="InterPro" id="IPR020610">
    <property type="entry name" value="Thiolase_AS"/>
</dbReference>
<dbReference type="PIRSF" id="PIRSF000429">
    <property type="entry name" value="Ac-CoA_Ac_transf"/>
    <property type="match status" value="1"/>
</dbReference>
<evidence type="ECO:0000313" key="13">
    <source>
        <dbReference type="EMBL" id="MBD8108396.1"/>
    </source>
</evidence>
<dbReference type="FunFam" id="3.40.47.10:FF:000010">
    <property type="entry name" value="Acetyl-CoA acetyltransferase (Thiolase)"/>
    <property type="match status" value="1"/>
</dbReference>
<evidence type="ECO:0000256" key="5">
    <source>
        <dbReference type="ARBA" id="ARBA00022963"/>
    </source>
</evidence>
<dbReference type="CDD" id="cd00751">
    <property type="entry name" value="thiolase"/>
    <property type="match status" value="1"/>
</dbReference>
<dbReference type="Proteomes" id="UP000306393">
    <property type="component" value="Unassembled WGS sequence"/>
</dbReference>
<accession>A0A4U3EUX1</accession>
<comment type="pathway">
    <text evidence="8">Lipid metabolism; fatty acid beta-oxidation.</text>
</comment>
<dbReference type="PANTHER" id="PTHR43853:SF11">
    <property type="entry name" value="3-KETOACYL-COA THIOLASE FADA"/>
    <property type="match status" value="1"/>
</dbReference>
<dbReference type="InterPro" id="IPR050215">
    <property type="entry name" value="Thiolase-like_sf_Thiolase"/>
</dbReference>
<keyword evidence="16" id="KW-1185">Reference proteome</keyword>
<comment type="similarity">
    <text evidence="1 8 10">Belongs to the thiolase-like superfamily. Thiolase family.</text>
</comment>
<evidence type="ECO:0000256" key="3">
    <source>
        <dbReference type="ARBA" id="ARBA00022679"/>
    </source>
</evidence>
<evidence type="ECO:0000313" key="15">
    <source>
        <dbReference type="Proteomes" id="UP000306393"/>
    </source>
</evidence>
<dbReference type="PROSITE" id="PS00098">
    <property type="entry name" value="THIOLASE_1"/>
    <property type="match status" value="1"/>
</dbReference>
<dbReference type="PROSITE" id="PS00737">
    <property type="entry name" value="THIOLASE_2"/>
    <property type="match status" value="1"/>
</dbReference>
<evidence type="ECO:0000256" key="10">
    <source>
        <dbReference type="RuleBase" id="RU003557"/>
    </source>
</evidence>
<dbReference type="InterPro" id="IPR020613">
    <property type="entry name" value="Thiolase_CS"/>
</dbReference>
<dbReference type="AlphaFoldDB" id="A0A4U3EUX1"/>
<keyword evidence="4 8" id="KW-0276">Fatty acid metabolism</keyword>
<evidence type="ECO:0000256" key="6">
    <source>
        <dbReference type="ARBA" id="ARBA00023098"/>
    </source>
</evidence>
<reference evidence="13 16" key="2">
    <citation type="journal article" date="2020" name="FEMS Microbiol. Ecol.">
        <title>Temporal dynamics of bacterial communities during seed development and maturation.</title>
        <authorList>
            <person name="Chesneau G."/>
            <person name="Torres-Cortes G."/>
            <person name="Briand M."/>
            <person name="Darrasse A."/>
            <person name="Preveaux A."/>
            <person name="Marais C."/>
            <person name="Jacques M.A."/>
            <person name="Shade A."/>
            <person name="Barret M."/>
        </authorList>
    </citation>
    <scope>NUCLEOTIDE SEQUENCE [LARGE SCALE GENOMIC DNA]</scope>
    <source>
        <strain evidence="13 16">CFBP13732</strain>
    </source>
</reference>
<feature type="domain" description="Thiolase N-terminal" evidence="11">
    <location>
        <begin position="4"/>
        <end position="254"/>
    </location>
</feature>
<evidence type="ECO:0000259" key="12">
    <source>
        <dbReference type="Pfam" id="PF02803"/>
    </source>
</evidence>
<dbReference type="InterPro" id="IPR002155">
    <property type="entry name" value="Thiolase"/>
</dbReference>
<organism evidence="14 15">
    <name type="scientific">Erwinia persicina</name>
    <dbReference type="NCBI Taxonomy" id="55211"/>
    <lineage>
        <taxon>Bacteria</taxon>
        <taxon>Pseudomonadati</taxon>
        <taxon>Pseudomonadota</taxon>
        <taxon>Gammaproteobacteria</taxon>
        <taxon>Enterobacterales</taxon>
        <taxon>Erwiniaceae</taxon>
        <taxon>Erwinia</taxon>
    </lineage>
</organism>
<dbReference type="Pfam" id="PF02803">
    <property type="entry name" value="Thiolase_C"/>
    <property type="match status" value="1"/>
</dbReference>
<evidence type="ECO:0000256" key="1">
    <source>
        <dbReference type="ARBA" id="ARBA00010982"/>
    </source>
</evidence>
<dbReference type="NCBIfam" id="TIGR02445">
    <property type="entry name" value="fadA"/>
    <property type="match status" value="1"/>
</dbReference>
<evidence type="ECO:0000259" key="11">
    <source>
        <dbReference type="Pfam" id="PF00108"/>
    </source>
</evidence>
<keyword evidence="3 8" id="KW-0808">Transferase</keyword>
<dbReference type="SUPFAM" id="SSF53901">
    <property type="entry name" value="Thiolase-like"/>
    <property type="match status" value="2"/>
</dbReference>
<feature type="domain" description="Thiolase C-terminal" evidence="12">
    <location>
        <begin position="262"/>
        <end position="386"/>
    </location>
</feature>
<keyword evidence="5 8" id="KW-0442">Lipid degradation</keyword>
<dbReference type="GO" id="GO:0005737">
    <property type="term" value="C:cytoplasm"/>
    <property type="evidence" value="ECO:0007669"/>
    <property type="project" value="UniProtKB-SubCell"/>
</dbReference>
<dbReference type="InterPro" id="IPR016039">
    <property type="entry name" value="Thiolase-like"/>
</dbReference>
<dbReference type="OrthoDB" id="8951704at2"/>
<evidence type="ECO:0000256" key="9">
    <source>
        <dbReference type="PIRSR" id="PIRSR000429-1"/>
    </source>
</evidence>
<dbReference type="EMBL" id="QGAC01000028">
    <property type="protein sequence ID" value="TKJ84393.1"/>
    <property type="molecule type" value="Genomic_DNA"/>
</dbReference>
<dbReference type="HAMAP" id="MF_01620">
    <property type="entry name" value="FadA"/>
    <property type="match status" value="1"/>
</dbReference>
<comment type="catalytic activity">
    <reaction evidence="8">
        <text>an acyl-CoA + acetyl-CoA = a 3-oxoacyl-CoA + CoA</text>
        <dbReference type="Rhea" id="RHEA:21564"/>
        <dbReference type="ChEBI" id="CHEBI:57287"/>
        <dbReference type="ChEBI" id="CHEBI:57288"/>
        <dbReference type="ChEBI" id="CHEBI:58342"/>
        <dbReference type="ChEBI" id="CHEBI:90726"/>
        <dbReference type="EC" id="2.3.1.16"/>
    </reaction>
</comment>
<protein>
    <recommendedName>
        <fullName evidence="8">3-ketoacyl-CoA thiolase</fullName>
        <ecNumber evidence="8">2.3.1.16</ecNumber>
    </recommendedName>
    <alternativeName>
        <fullName evidence="8">Acetyl-CoA acyltransferase</fullName>
    </alternativeName>
    <alternativeName>
        <fullName evidence="8">Beta-ketothiolase</fullName>
    </alternativeName>
    <alternativeName>
        <fullName evidence="8">Fatty acid oxidation complex subunit beta</fullName>
    </alternativeName>
</protein>
<evidence type="ECO:0000256" key="7">
    <source>
        <dbReference type="ARBA" id="ARBA00023315"/>
    </source>
</evidence>
<evidence type="ECO:0000313" key="16">
    <source>
        <dbReference type="Proteomes" id="UP000661012"/>
    </source>
</evidence>
<keyword evidence="7 8" id="KW-0012">Acyltransferase</keyword>
<dbReference type="STRING" id="1219360.GCA_001571305_04047"/>
<dbReference type="InterPro" id="IPR012805">
    <property type="entry name" value="FadA"/>
</dbReference>
<dbReference type="InterPro" id="IPR020616">
    <property type="entry name" value="Thiolase_N"/>
</dbReference>
<dbReference type="PANTHER" id="PTHR43853">
    <property type="entry name" value="3-KETOACYL-COA THIOLASE, PEROXISOMAL"/>
    <property type="match status" value="1"/>
</dbReference>
<dbReference type="Pfam" id="PF00108">
    <property type="entry name" value="Thiolase_N"/>
    <property type="match status" value="1"/>
</dbReference>
<feature type="active site" description="Acyl-thioester intermediate" evidence="8 9">
    <location>
        <position position="91"/>
    </location>
</feature>
<dbReference type="UniPathway" id="UPA00659"/>
<reference evidence="14 15" key="1">
    <citation type="journal article" date="2019" name="Sci. Rep.">
        <title>Differences in resource use lead to coexistence of seed-transmitted microbial populations.</title>
        <authorList>
            <person name="Torres-Cortes G."/>
            <person name="Garcia B.J."/>
            <person name="Compant S."/>
            <person name="Rezki S."/>
            <person name="Jones P."/>
            <person name="Preveaux A."/>
            <person name="Briand M."/>
            <person name="Roulet A."/>
            <person name="Bouchez O."/>
            <person name="Jacobson D."/>
            <person name="Barret M."/>
        </authorList>
    </citation>
    <scope>NUCLEOTIDE SEQUENCE [LARGE SCALE GENOMIC DNA]</scope>
    <source>
        <strain evidence="14 15">CFBP13511</strain>
    </source>
</reference>
<feature type="active site" description="Proton acceptor" evidence="8 9">
    <location>
        <position position="343"/>
    </location>
</feature>
<dbReference type="Gene3D" id="3.40.47.10">
    <property type="match status" value="2"/>
</dbReference>
<dbReference type="RefSeq" id="WP_137270034.1">
    <property type="nucleotide sequence ID" value="NZ_JACYNM010000018.1"/>
</dbReference>
<dbReference type="PROSITE" id="PS00099">
    <property type="entry name" value="THIOLASE_3"/>
    <property type="match status" value="1"/>
</dbReference>
<proteinExistence type="inferred from homology"/>
<evidence type="ECO:0000256" key="8">
    <source>
        <dbReference type="HAMAP-Rule" id="MF_01620"/>
    </source>
</evidence>
<dbReference type="GO" id="GO:0006635">
    <property type="term" value="P:fatty acid beta-oxidation"/>
    <property type="evidence" value="ECO:0007669"/>
    <property type="project" value="UniProtKB-UniRule"/>
</dbReference>
<comment type="caution">
    <text evidence="14">The sequence shown here is derived from an EMBL/GenBank/DDBJ whole genome shotgun (WGS) entry which is preliminary data.</text>
</comment>
<dbReference type="NCBIfam" id="TIGR01930">
    <property type="entry name" value="AcCoA-C-Actrans"/>
    <property type="match status" value="1"/>
</dbReference>
<dbReference type="InterPro" id="IPR020617">
    <property type="entry name" value="Thiolase_C"/>
</dbReference>
<dbReference type="EC" id="2.3.1.16" evidence="8"/>
<name>A0A4U3EUX1_9GAMM</name>
<dbReference type="Proteomes" id="UP000661012">
    <property type="component" value="Unassembled WGS sequence"/>
</dbReference>
<dbReference type="EMBL" id="JACYNN010000018">
    <property type="protein sequence ID" value="MBD8108396.1"/>
    <property type="molecule type" value="Genomic_DNA"/>
</dbReference>
<keyword evidence="6 8" id="KW-0443">Lipid metabolism</keyword>
<comment type="subcellular location">
    <subcellularLocation>
        <location evidence="8">Cytoplasm</location>
    </subcellularLocation>
</comment>
<dbReference type="GO" id="GO:0003988">
    <property type="term" value="F:acetyl-CoA C-acyltransferase activity"/>
    <property type="evidence" value="ECO:0007669"/>
    <property type="project" value="UniProtKB-UniRule"/>
</dbReference>
<evidence type="ECO:0000313" key="14">
    <source>
        <dbReference type="EMBL" id="TKJ84393.1"/>
    </source>
</evidence>
<feature type="active site" description="Proton acceptor" evidence="8 9">
    <location>
        <position position="373"/>
    </location>
</feature>